<evidence type="ECO:0000313" key="5">
    <source>
        <dbReference type="Proteomes" id="UP001058267"/>
    </source>
</evidence>
<dbReference type="SUPFAM" id="SSF52266">
    <property type="entry name" value="SGNH hydrolase"/>
    <property type="match status" value="1"/>
</dbReference>
<accession>A0ABY5V945</accession>
<protein>
    <submittedName>
        <fullName evidence="4">GDSL-type esterase/lipase family protein</fullName>
    </submittedName>
</protein>
<dbReference type="Pfam" id="PF13472">
    <property type="entry name" value="Lipase_GDSL_2"/>
    <property type="match status" value="1"/>
</dbReference>
<dbReference type="PANTHER" id="PTHR37834">
    <property type="entry name" value="GDSL-LIKE LIPASE/ACYLHYDROLASE DOMAIN PROTEIN (AFU_ORTHOLOGUE AFUA_2G00620)"/>
    <property type="match status" value="1"/>
</dbReference>
<dbReference type="EMBL" id="CP102252">
    <property type="protein sequence ID" value="UWN65997.1"/>
    <property type="molecule type" value="Genomic_DNA"/>
</dbReference>
<keyword evidence="5" id="KW-1185">Reference proteome</keyword>
<evidence type="ECO:0000256" key="1">
    <source>
        <dbReference type="SAM" id="SignalP"/>
    </source>
</evidence>
<feature type="domain" description="Carbohydrate esterase 2 N-terminal" evidence="3">
    <location>
        <begin position="35"/>
        <end position="139"/>
    </location>
</feature>
<dbReference type="CDD" id="cd01831">
    <property type="entry name" value="Endoglucanase_E_like"/>
    <property type="match status" value="1"/>
</dbReference>
<feature type="chain" id="PRO_5045346748" evidence="1">
    <location>
        <begin position="19"/>
        <end position="361"/>
    </location>
</feature>
<dbReference type="RefSeq" id="WP_019149375.1">
    <property type="nucleotide sequence ID" value="NZ_CP102252.1"/>
</dbReference>
<dbReference type="InterPro" id="IPR013830">
    <property type="entry name" value="SGNH_hydro"/>
</dbReference>
<proteinExistence type="predicted"/>
<feature type="signal peptide" evidence="1">
    <location>
        <begin position="1"/>
        <end position="18"/>
    </location>
</feature>
<gene>
    <name evidence="4" type="ORF">NQ519_03940</name>
</gene>
<name>A0ABY5V945_9BACT</name>
<keyword evidence="1" id="KW-0732">Signal</keyword>
<dbReference type="InterPro" id="IPR052762">
    <property type="entry name" value="PCW_deacetylase/CE"/>
</dbReference>
<feature type="domain" description="SGNH hydrolase-type esterase" evidence="2">
    <location>
        <begin position="148"/>
        <end position="337"/>
    </location>
</feature>
<dbReference type="Pfam" id="PF17996">
    <property type="entry name" value="CE2_N"/>
    <property type="match status" value="1"/>
</dbReference>
<evidence type="ECO:0000259" key="2">
    <source>
        <dbReference type="Pfam" id="PF13472"/>
    </source>
</evidence>
<dbReference type="InterPro" id="IPR040794">
    <property type="entry name" value="CE2_N"/>
</dbReference>
<reference evidence="4" key="1">
    <citation type="journal article" date="2022" name="Cell">
        <title>Design, construction, and in vivo augmentation of a complex gut microbiome.</title>
        <authorList>
            <person name="Cheng A.G."/>
            <person name="Ho P.Y."/>
            <person name="Aranda-Diaz A."/>
            <person name="Jain S."/>
            <person name="Yu F.B."/>
            <person name="Meng X."/>
            <person name="Wang M."/>
            <person name="Iakiviak M."/>
            <person name="Nagashima K."/>
            <person name="Zhao A."/>
            <person name="Murugkar P."/>
            <person name="Patil A."/>
            <person name="Atabakhsh K."/>
            <person name="Weakley A."/>
            <person name="Yan J."/>
            <person name="Brumbaugh A.R."/>
            <person name="Higginbottom S."/>
            <person name="Dimas A."/>
            <person name="Shiver A.L."/>
            <person name="Deutschbauer A."/>
            <person name="Neff N."/>
            <person name="Sonnenburg J.L."/>
            <person name="Huang K.C."/>
            <person name="Fischbach M.A."/>
        </authorList>
    </citation>
    <scope>NUCLEOTIDE SEQUENCE</scope>
    <source>
        <strain evidence="4">JC50</strain>
    </source>
</reference>
<evidence type="ECO:0000259" key="3">
    <source>
        <dbReference type="Pfam" id="PF17996"/>
    </source>
</evidence>
<evidence type="ECO:0000313" key="4">
    <source>
        <dbReference type="EMBL" id="UWN65997.1"/>
    </source>
</evidence>
<organism evidence="4 5">
    <name type="scientific">Alistipes senegalensis JC50</name>
    <dbReference type="NCBI Taxonomy" id="1033732"/>
    <lineage>
        <taxon>Bacteria</taxon>
        <taxon>Pseudomonadati</taxon>
        <taxon>Bacteroidota</taxon>
        <taxon>Bacteroidia</taxon>
        <taxon>Bacteroidales</taxon>
        <taxon>Rikenellaceae</taxon>
        <taxon>Alistipes</taxon>
    </lineage>
</organism>
<dbReference type="Proteomes" id="UP001058267">
    <property type="component" value="Chromosome"/>
</dbReference>
<dbReference type="Gene3D" id="2.60.120.260">
    <property type="entry name" value="Galactose-binding domain-like"/>
    <property type="match status" value="1"/>
</dbReference>
<dbReference type="PANTHER" id="PTHR37834:SF2">
    <property type="entry name" value="ESTERASE, SGNH HYDROLASE-TYPE"/>
    <property type="match status" value="1"/>
</dbReference>
<dbReference type="InterPro" id="IPR036514">
    <property type="entry name" value="SGNH_hydro_sf"/>
</dbReference>
<dbReference type="InterPro" id="IPR037461">
    <property type="entry name" value="CtCE2-like_dom"/>
</dbReference>
<dbReference type="Gene3D" id="3.40.50.1110">
    <property type="entry name" value="SGNH hydrolase"/>
    <property type="match status" value="1"/>
</dbReference>
<sequence>MKKLIFSLLLFACGAASGRGRGPVFTPADSPEIRFTGRAAKGPGGALSFDWSGSQFTFRFEGTRCAMRAADTGRNYYNVFVDGRHTGVAATSGADTTVVLAEGLERGPHTILVQKRTEGEQGRTTLRGVETDGALLPLPAPRTRHIEFIGDSHTCGYGTEGKSVEEPFTPETENCDLAWGCVIARYFDAEYTLIAHSGQGIVRNWGDEKEVSDCTMRERMLRTFDMDPASRWDFRGCTPDIVVIKLGSNDFSTGVTPSEQAFNASYAQALDQLRAAYGEVPVLCVAPSDNTVILRYLENFLRERQDAHLHLTAMLPGITDWDRDMGANYHPNHRGHRKMAMAVIPYIATITGWEMPDRNVE</sequence>